<dbReference type="Proteomes" id="UP000266067">
    <property type="component" value="Unassembled WGS sequence"/>
</dbReference>
<dbReference type="Gene3D" id="2.60.40.60">
    <property type="entry name" value="Cadherins"/>
    <property type="match status" value="1"/>
</dbReference>
<reference evidence="1 2" key="1">
    <citation type="submission" date="2018-08" db="EMBL/GenBank/DDBJ databases">
        <title>Proposal of Muricauda 72 sp.nov. and Muricauda NH166 sp.nov., isolated from seawater.</title>
        <authorList>
            <person name="Cheng H."/>
            <person name="Wu Y.-H."/>
            <person name="Guo L.-L."/>
            <person name="Xu X.-W."/>
        </authorList>
    </citation>
    <scope>NUCLEOTIDE SEQUENCE [LARGE SCALE GENOMIC DNA]</scope>
    <source>
        <strain evidence="1 2">KCTC 22173</strain>
    </source>
</reference>
<proteinExistence type="predicted"/>
<evidence type="ECO:0000313" key="2">
    <source>
        <dbReference type="Proteomes" id="UP000266067"/>
    </source>
</evidence>
<dbReference type="AlphaFoldDB" id="A0A3A1N5M0"/>
<dbReference type="EMBL" id="QXFH01000072">
    <property type="protein sequence ID" value="RIV32926.1"/>
    <property type="molecule type" value="Genomic_DNA"/>
</dbReference>
<evidence type="ECO:0000313" key="1">
    <source>
        <dbReference type="EMBL" id="RIV32926.1"/>
    </source>
</evidence>
<sequence>MYNVLNKLATMLIAATLLWSCVKDDGPTAFANHAPVIYEQAFNLSGTITDVQMIGMVEAFDSKMGTKLIFSVTTNYNDLFEIDKTTGSLSLKAGKELDL</sequence>
<protein>
    <submittedName>
        <fullName evidence="1">Uncharacterized protein</fullName>
    </submittedName>
</protein>
<gene>
    <name evidence="1" type="ORF">D2V08_10895</name>
</gene>
<accession>A0A3A1N5M0</accession>
<keyword evidence="2" id="KW-1185">Reference proteome</keyword>
<organism evidence="1 2">
    <name type="scientific">Flagellimonas lutimaris</name>
    <dbReference type="NCBI Taxonomy" id="475082"/>
    <lineage>
        <taxon>Bacteria</taxon>
        <taxon>Pseudomonadati</taxon>
        <taxon>Bacteroidota</taxon>
        <taxon>Flavobacteriia</taxon>
        <taxon>Flavobacteriales</taxon>
        <taxon>Flavobacteriaceae</taxon>
        <taxon>Flagellimonas</taxon>
    </lineage>
</organism>
<comment type="caution">
    <text evidence="1">The sequence shown here is derived from an EMBL/GenBank/DDBJ whole genome shotgun (WGS) entry which is preliminary data.</text>
</comment>
<name>A0A3A1N5M0_9FLAO</name>